<name>A0ABW4L975_9MICO</name>
<comment type="caution">
    <text evidence="4">The sequence shown here is derived from an EMBL/GenBank/DDBJ whole genome shotgun (WGS) entry which is preliminary data.</text>
</comment>
<dbReference type="InterPro" id="IPR005182">
    <property type="entry name" value="YdbS-like_PH"/>
</dbReference>
<dbReference type="PIRSF" id="PIRSF026631">
    <property type="entry name" value="UCP026631"/>
    <property type="match status" value="1"/>
</dbReference>
<feature type="transmembrane region" description="Helical" evidence="2">
    <location>
        <begin position="434"/>
        <end position="454"/>
    </location>
</feature>
<feature type="transmembrane region" description="Helical" evidence="2">
    <location>
        <begin position="45"/>
        <end position="65"/>
    </location>
</feature>
<evidence type="ECO:0000313" key="5">
    <source>
        <dbReference type="Proteomes" id="UP001597277"/>
    </source>
</evidence>
<keyword evidence="2" id="KW-0812">Transmembrane</keyword>
<keyword evidence="2" id="KW-1133">Transmembrane helix</keyword>
<gene>
    <name evidence="4" type="ORF">ACFSE6_17800</name>
</gene>
<feature type="compositionally biased region" description="Low complexity" evidence="1">
    <location>
        <begin position="195"/>
        <end position="204"/>
    </location>
</feature>
<feature type="transmembrane region" description="Helical" evidence="2">
    <location>
        <begin position="268"/>
        <end position="290"/>
    </location>
</feature>
<keyword evidence="2" id="KW-0472">Membrane</keyword>
<evidence type="ECO:0000256" key="2">
    <source>
        <dbReference type="SAM" id="Phobius"/>
    </source>
</evidence>
<organism evidence="4 5">
    <name type="scientific">Georgenia deserti</name>
    <dbReference type="NCBI Taxonomy" id="2093781"/>
    <lineage>
        <taxon>Bacteria</taxon>
        <taxon>Bacillati</taxon>
        <taxon>Actinomycetota</taxon>
        <taxon>Actinomycetes</taxon>
        <taxon>Micrococcales</taxon>
        <taxon>Bogoriellaceae</taxon>
        <taxon>Georgenia</taxon>
    </lineage>
</organism>
<feature type="domain" description="YdbS-like PH" evidence="3">
    <location>
        <begin position="96"/>
        <end position="176"/>
    </location>
</feature>
<reference evidence="5" key="1">
    <citation type="journal article" date="2019" name="Int. J. Syst. Evol. Microbiol.">
        <title>The Global Catalogue of Microorganisms (GCM) 10K type strain sequencing project: providing services to taxonomists for standard genome sequencing and annotation.</title>
        <authorList>
            <consortium name="The Broad Institute Genomics Platform"/>
            <consortium name="The Broad Institute Genome Sequencing Center for Infectious Disease"/>
            <person name="Wu L."/>
            <person name="Ma J."/>
        </authorList>
    </citation>
    <scope>NUCLEOTIDE SEQUENCE [LARGE SCALE GENOMIC DNA]</scope>
    <source>
        <strain evidence="5">JCM 17130</strain>
    </source>
</reference>
<proteinExistence type="predicted"/>
<dbReference type="InterPro" id="IPR014529">
    <property type="entry name" value="UCP026631"/>
</dbReference>
<dbReference type="Proteomes" id="UP001597277">
    <property type="component" value="Unassembled WGS sequence"/>
</dbReference>
<accession>A0ABW4L975</accession>
<feature type="transmembrane region" description="Helical" evidence="2">
    <location>
        <begin position="408"/>
        <end position="428"/>
    </location>
</feature>
<sequence>MTDADPTEPLDRPRRAGKNAEPEPDHEVDEDPDLPWYRLDPRTMLAALVYAVVRLTPAALAWLLVDQTSGVGRYLVLVLILLGVMRPASKALSYVAVRYRLTDSELQVRRGLLVRKSERIALHRIRTVDITAPLTNRLFRLAVVRVGTGGNALVGSGTVVLDGLPRGRARRLRDHLVRAAGPDVVATGGDEAGAPVPDDGGRSPSDPPTAEVQRVQWPWIIYSMVGAWLITGPLSVVGSVYGFVSMFGQEDWVGDTLGDLIDRVPWPAWAATTLVLAVLLGIGAGALAFIEAWWGFRLVREPGATFVATRGLLTTRSFTADQARLRGLTLSEPFLTRLLGGARMTPVMTGISLQQQMNESATVLPATTREVAVRVGNTMLGRRVLDERARPAGGRLVSHPPAARRRAIIRYAGGYGLVGAASAAAVLWREWPGWLLAGSVALLCLGIVAGLGYYRTLGHLLGGEVLYLRRGFFSRRTDAIEVRGINGAHVRQGPIQRLLGLATLVVTTAAGEQGYRGVDLALHDATVIAAEVTREPVAVPA</sequence>
<feature type="region of interest" description="Disordered" evidence="1">
    <location>
        <begin position="1"/>
        <end position="33"/>
    </location>
</feature>
<feature type="compositionally biased region" description="Basic and acidic residues" evidence="1">
    <location>
        <begin position="9"/>
        <end position="25"/>
    </location>
</feature>
<evidence type="ECO:0000313" key="4">
    <source>
        <dbReference type="EMBL" id="MFD1719704.1"/>
    </source>
</evidence>
<dbReference type="PANTHER" id="PTHR34473:SF2">
    <property type="entry name" value="UPF0699 TRANSMEMBRANE PROTEIN YDBT"/>
    <property type="match status" value="1"/>
</dbReference>
<feature type="domain" description="YdbS-like PH" evidence="3">
    <location>
        <begin position="454"/>
        <end position="524"/>
    </location>
</feature>
<protein>
    <submittedName>
        <fullName evidence="4">PH domain-containing protein</fullName>
    </submittedName>
</protein>
<dbReference type="Pfam" id="PF03703">
    <property type="entry name" value="bPH_2"/>
    <property type="match status" value="2"/>
</dbReference>
<dbReference type="EMBL" id="JBHUEE010000012">
    <property type="protein sequence ID" value="MFD1719704.1"/>
    <property type="molecule type" value="Genomic_DNA"/>
</dbReference>
<keyword evidence="5" id="KW-1185">Reference proteome</keyword>
<dbReference type="RefSeq" id="WP_388010530.1">
    <property type="nucleotide sequence ID" value="NZ_JBHUEE010000012.1"/>
</dbReference>
<evidence type="ECO:0000256" key="1">
    <source>
        <dbReference type="SAM" id="MobiDB-lite"/>
    </source>
</evidence>
<dbReference type="PANTHER" id="PTHR34473">
    <property type="entry name" value="UPF0699 TRANSMEMBRANE PROTEIN YDBS"/>
    <property type="match status" value="1"/>
</dbReference>
<feature type="region of interest" description="Disordered" evidence="1">
    <location>
        <begin position="184"/>
        <end position="210"/>
    </location>
</feature>
<feature type="transmembrane region" description="Helical" evidence="2">
    <location>
        <begin position="219"/>
        <end position="248"/>
    </location>
</feature>
<feature type="transmembrane region" description="Helical" evidence="2">
    <location>
        <begin position="71"/>
        <end position="88"/>
    </location>
</feature>
<evidence type="ECO:0000259" key="3">
    <source>
        <dbReference type="Pfam" id="PF03703"/>
    </source>
</evidence>